<dbReference type="EMBL" id="KE670909">
    <property type="protein sequence ID" value="ERE80777.1"/>
    <property type="molecule type" value="Genomic_DNA"/>
</dbReference>
<gene>
    <name evidence="8" type="ORF">H671_3g8615</name>
</gene>
<sequence length="119" mass="13696">MALEREEARRTMIISVIVEVECLQGCESAMHRGTSHRVGMHMYAYTDAELINQGEWEHLEHELRTRPLGLLENGKQAANKLDLEEIASFDKAKLKKTETQENTLLTKETIEQKKRSEIS</sequence>
<evidence type="ECO:0000256" key="5">
    <source>
        <dbReference type="ARBA" id="ARBA00023212"/>
    </source>
</evidence>
<protein>
    <recommendedName>
        <fullName evidence="7">Thymosin beta-10</fullName>
    </recommendedName>
</protein>
<reference evidence="9" key="1">
    <citation type="journal article" date="2013" name="Nat. Biotechnol.">
        <title>Chinese hamster genome sequenced from sorted chromosomes.</title>
        <authorList>
            <person name="Brinkrolf K."/>
            <person name="Rupp O."/>
            <person name="Laux H."/>
            <person name="Kollin F."/>
            <person name="Ernst W."/>
            <person name="Linke B."/>
            <person name="Kofler R."/>
            <person name="Romand S."/>
            <person name="Hesse F."/>
            <person name="Budach W.E."/>
            <person name="Galosy S."/>
            <person name="Muller D."/>
            <person name="Noll T."/>
            <person name="Wienberg J."/>
            <person name="Jostock T."/>
            <person name="Leonard M."/>
            <person name="Grillari J."/>
            <person name="Tauch A."/>
            <person name="Goesmann A."/>
            <person name="Helk B."/>
            <person name="Mott J.E."/>
            <person name="Puhler A."/>
            <person name="Borth N."/>
        </authorList>
    </citation>
    <scope>NUCLEOTIDE SEQUENCE [LARGE SCALE GENOMIC DNA]</scope>
    <source>
        <strain evidence="9">17A/GY</strain>
    </source>
</reference>
<comment type="similarity">
    <text evidence="2">Belongs to the thymosin beta family.</text>
</comment>
<evidence type="ECO:0000313" key="9">
    <source>
        <dbReference type="Proteomes" id="UP000030759"/>
    </source>
</evidence>
<dbReference type="Gene3D" id="1.20.5.520">
    <property type="entry name" value="Single helix bin"/>
    <property type="match status" value="1"/>
</dbReference>
<dbReference type="CDD" id="cd22059">
    <property type="entry name" value="WH2_BetaT"/>
    <property type="match status" value="1"/>
</dbReference>
<evidence type="ECO:0000256" key="3">
    <source>
        <dbReference type="ARBA" id="ARBA00022490"/>
    </source>
</evidence>
<dbReference type="SMART" id="SM00152">
    <property type="entry name" value="THY"/>
    <property type="match status" value="1"/>
</dbReference>
<keyword evidence="3" id="KW-0963">Cytoplasm</keyword>
<evidence type="ECO:0000256" key="1">
    <source>
        <dbReference type="ARBA" id="ARBA00004245"/>
    </source>
</evidence>
<organism evidence="8 9">
    <name type="scientific">Cricetulus griseus</name>
    <name type="common">Chinese hamster</name>
    <name type="synonym">Cricetulus barabensis griseus</name>
    <dbReference type="NCBI Taxonomy" id="10029"/>
    <lineage>
        <taxon>Eukaryota</taxon>
        <taxon>Metazoa</taxon>
        <taxon>Chordata</taxon>
        <taxon>Craniata</taxon>
        <taxon>Vertebrata</taxon>
        <taxon>Euteleostomi</taxon>
        <taxon>Mammalia</taxon>
        <taxon>Eutheria</taxon>
        <taxon>Euarchontoglires</taxon>
        <taxon>Glires</taxon>
        <taxon>Rodentia</taxon>
        <taxon>Myomorpha</taxon>
        <taxon>Muroidea</taxon>
        <taxon>Cricetidae</taxon>
        <taxon>Cricetinae</taxon>
        <taxon>Cricetulus</taxon>
    </lineage>
</organism>
<evidence type="ECO:0000256" key="2">
    <source>
        <dbReference type="ARBA" id="ARBA00009511"/>
    </source>
</evidence>
<dbReference type="PANTHER" id="PTHR12021">
    <property type="entry name" value="THYMOSIN BETA"/>
    <property type="match status" value="1"/>
</dbReference>
<dbReference type="PANTHER" id="PTHR12021:SF10">
    <property type="entry name" value="THYMOSIN BETA-10"/>
    <property type="match status" value="1"/>
</dbReference>
<evidence type="ECO:0000256" key="7">
    <source>
        <dbReference type="ARBA" id="ARBA00040579"/>
    </source>
</evidence>
<dbReference type="Proteomes" id="UP000030759">
    <property type="component" value="Unassembled WGS sequence"/>
</dbReference>
<dbReference type="Pfam" id="PF01290">
    <property type="entry name" value="Thymosin"/>
    <property type="match status" value="1"/>
</dbReference>
<dbReference type="GO" id="GO:0003785">
    <property type="term" value="F:actin monomer binding"/>
    <property type="evidence" value="ECO:0007669"/>
    <property type="project" value="InterPro"/>
</dbReference>
<accession>A0A061IG35</accession>
<dbReference type="AlphaFoldDB" id="A0A061IG35"/>
<dbReference type="InterPro" id="IPR038386">
    <property type="entry name" value="Beta-thymosin_sf"/>
</dbReference>
<comment type="subcellular location">
    <subcellularLocation>
        <location evidence="1">Cytoplasm</location>
        <location evidence="1">Cytoskeleton</location>
    </subcellularLocation>
</comment>
<evidence type="ECO:0000256" key="6">
    <source>
        <dbReference type="ARBA" id="ARBA00025497"/>
    </source>
</evidence>
<dbReference type="GO" id="GO:0005737">
    <property type="term" value="C:cytoplasm"/>
    <property type="evidence" value="ECO:0007669"/>
    <property type="project" value="TreeGrafter"/>
</dbReference>
<dbReference type="GO" id="GO:0005856">
    <property type="term" value="C:cytoskeleton"/>
    <property type="evidence" value="ECO:0007669"/>
    <property type="project" value="UniProtKB-SubCell"/>
</dbReference>
<dbReference type="InterPro" id="IPR001152">
    <property type="entry name" value="Beta-thymosin"/>
</dbReference>
<proteinExistence type="inferred from homology"/>
<keyword evidence="4" id="KW-0009">Actin-binding</keyword>
<dbReference type="GO" id="GO:0007015">
    <property type="term" value="P:actin filament organization"/>
    <property type="evidence" value="ECO:0007669"/>
    <property type="project" value="InterPro"/>
</dbReference>
<dbReference type="GO" id="GO:0030334">
    <property type="term" value="P:regulation of cell migration"/>
    <property type="evidence" value="ECO:0007669"/>
    <property type="project" value="TreeGrafter"/>
</dbReference>
<evidence type="ECO:0000256" key="4">
    <source>
        <dbReference type="ARBA" id="ARBA00023203"/>
    </source>
</evidence>
<evidence type="ECO:0000313" key="8">
    <source>
        <dbReference type="EMBL" id="ERE80777.1"/>
    </source>
</evidence>
<keyword evidence="5" id="KW-0206">Cytoskeleton</keyword>
<comment type="function">
    <text evidence="6">Plays an important role in the organization of the cytoskeleton. Binds to and sequesters actin monomers (G actin) and therefore inhibits actin polymerization.</text>
</comment>
<name>A0A061IG35_CRIGR</name>